<dbReference type="EMBL" id="CP140152">
    <property type="protein sequence ID" value="WQH02803.1"/>
    <property type="molecule type" value="Genomic_DNA"/>
</dbReference>
<keyword evidence="4" id="KW-0812">Transmembrane</keyword>
<dbReference type="PANTHER" id="PTHR13610:SF9">
    <property type="entry name" value="FI06469P"/>
    <property type="match status" value="1"/>
</dbReference>
<dbReference type="Gene3D" id="3.40.50.150">
    <property type="entry name" value="Vaccinia Virus protein VP39"/>
    <property type="match status" value="1"/>
</dbReference>
<gene>
    <name evidence="5" type="ORF">SR858_17235</name>
</gene>
<keyword evidence="4" id="KW-0472">Membrane</keyword>
<name>A0ABZ0XSV9_9BURK</name>
<evidence type="ECO:0000256" key="3">
    <source>
        <dbReference type="ARBA" id="ARBA00022691"/>
    </source>
</evidence>
<dbReference type="InterPro" id="IPR026170">
    <property type="entry name" value="FAM173A/B"/>
</dbReference>
<dbReference type="GeneID" id="43162129"/>
<keyword evidence="3" id="KW-0949">S-adenosyl-L-methionine</keyword>
<accession>A0ABZ0XSV9</accession>
<dbReference type="Proteomes" id="UP001326110">
    <property type="component" value="Chromosome"/>
</dbReference>
<dbReference type="CDD" id="cd02440">
    <property type="entry name" value="AdoMet_MTases"/>
    <property type="match status" value="1"/>
</dbReference>
<sequence>MPSPSYLSRLVRTPAVRALLVQCGAAPLTLALVYLLASLRLPWFYPVNYLTVAVIHGLVAAAITWRVGLAPWWRVIEFLFPLAVLAALALQLPSWIFLLVFVILLGWYWSTFRTQVPYYPSNPAVWDAVRQQLPPPSTSGKPLRVIDIGSGLGGFVLYLARVRPDIEVVGIELAPFPWLYSWLRARLSGSRARFIRGDYEQLDFGQFNLVFAYLSPAVMGALWRKAEAEMCPGDTLISYEFAIEGRMPELVIHTTNGSTPLYKWCF</sequence>
<dbReference type="PANTHER" id="PTHR13610">
    <property type="entry name" value="METHYLTRANSFERASE DOMAIN-CONTAINING PROTEIN"/>
    <property type="match status" value="1"/>
</dbReference>
<keyword evidence="4" id="KW-1133">Transmembrane helix</keyword>
<feature type="transmembrane region" description="Helical" evidence="4">
    <location>
        <begin position="43"/>
        <end position="67"/>
    </location>
</feature>
<feature type="transmembrane region" description="Helical" evidence="4">
    <location>
        <begin position="15"/>
        <end position="37"/>
    </location>
</feature>
<evidence type="ECO:0000256" key="1">
    <source>
        <dbReference type="ARBA" id="ARBA00022603"/>
    </source>
</evidence>
<reference evidence="5 6" key="1">
    <citation type="submission" date="2023-11" db="EMBL/GenBank/DDBJ databases">
        <title>MicrobeMod: A computational toolkit for identifying prokaryotic methylation and restriction-modification with nanopore sequencing.</title>
        <authorList>
            <person name="Crits-Christoph A."/>
            <person name="Kang S.C."/>
            <person name="Lee H."/>
            <person name="Ostrov N."/>
        </authorList>
    </citation>
    <scope>NUCLEOTIDE SEQUENCE [LARGE SCALE GENOMIC DNA]</scope>
    <source>
        <strain evidence="5 6">ATCC 25935</strain>
    </source>
</reference>
<feature type="transmembrane region" description="Helical" evidence="4">
    <location>
        <begin position="79"/>
        <end position="109"/>
    </location>
</feature>
<proteinExistence type="predicted"/>
<evidence type="ECO:0000313" key="5">
    <source>
        <dbReference type="EMBL" id="WQH02803.1"/>
    </source>
</evidence>
<dbReference type="GO" id="GO:0008168">
    <property type="term" value="F:methyltransferase activity"/>
    <property type="evidence" value="ECO:0007669"/>
    <property type="project" value="UniProtKB-KW"/>
</dbReference>
<evidence type="ECO:0000256" key="2">
    <source>
        <dbReference type="ARBA" id="ARBA00022679"/>
    </source>
</evidence>
<keyword evidence="1 5" id="KW-0489">Methyltransferase</keyword>
<dbReference type="GO" id="GO:0032259">
    <property type="term" value="P:methylation"/>
    <property type="evidence" value="ECO:0007669"/>
    <property type="project" value="UniProtKB-KW"/>
</dbReference>
<keyword evidence="6" id="KW-1185">Reference proteome</keyword>
<evidence type="ECO:0000256" key="4">
    <source>
        <dbReference type="SAM" id="Phobius"/>
    </source>
</evidence>
<evidence type="ECO:0000313" key="6">
    <source>
        <dbReference type="Proteomes" id="UP001326110"/>
    </source>
</evidence>
<organism evidence="5 6">
    <name type="scientific">Duganella zoogloeoides</name>
    <dbReference type="NCBI Taxonomy" id="75659"/>
    <lineage>
        <taxon>Bacteria</taxon>
        <taxon>Pseudomonadati</taxon>
        <taxon>Pseudomonadota</taxon>
        <taxon>Betaproteobacteria</taxon>
        <taxon>Burkholderiales</taxon>
        <taxon>Oxalobacteraceae</taxon>
        <taxon>Telluria group</taxon>
        <taxon>Duganella</taxon>
    </lineage>
</organism>
<dbReference type="InterPro" id="IPR029063">
    <property type="entry name" value="SAM-dependent_MTases_sf"/>
</dbReference>
<dbReference type="SUPFAM" id="SSF53335">
    <property type="entry name" value="S-adenosyl-L-methionine-dependent methyltransferases"/>
    <property type="match status" value="1"/>
</dbReference>
<dbReference type="RefSeq" id="WP_040377296.1">
    <property type="nucleotide sequence ID" value="NZ_CP140152.1"/>
</dbReference>
<keyword evidence="2" id="KW-0808">Transferase</keyword>
<protein>
    <submittedName>
        <fullName evidence="5">Class I SAM-dependent methyltransferase</fullName>
    </submittedName>
</protein>